<evidence type="ECO:0000313" key="1">
    <source>
        <dbReference type="EMBL" id="AFM13019.1"/>
    </source>
</evidence>
<organism evidence="1 2">
    <name type="scientific">Turneriella parva (strain ATCC BAA-1111 / DSM 21527 / NCTC 11395 / H)</name>
    <name type="common">Leptospira parva</name>
    <dbReference type="NCBI Taxonomy" id="869212"/>
    <lineage>
        <taxon>Bacteria</taxon>
        <taxon>Pseudomonadati</taxon>
        <taxon>Spirochaetota</taxon>
        <taxon>Spirochaetia</taxon>
        <taxon>Leptospirales</taxon>
        <taxon>Leptospiraceae</taxon>
        <taxon>Turneriella</taxon>
    </lineage>
</organism>
<proteinExistence type="predicted"/>
<evidence type="ECO:0008006" key="3">
    <source>
        <dbReference type="Google" id="ProtNLM"/>
    </source>
</evidence>
<reference evidence="1 2" key="1">
    <citation type="submission" date="2012-06" db="EMBL/GenBank/DDBJ databases">
        <title>The complete chromosome of genome of Turneriella parva DSM 21527.</title>
        <authorList>
            <consortium name="US DOE Joint Genome Institute (JGI-PGF)"/>
            <person name="Lucas S."/>
            <person name="Han J."/>
            <person name="Lapidus A."/>
            <person name="Bruce D."/>
            <person name="Goodwin L."/>
            <person name="Pitluck S."/>
            <person name="Peters L."/>
            <person name="Kyrpides N."/>
            <person name="Mavromatis K."/>
            <person name="Ivanova N."/>
            <person name="Mikhailova N."/>
            <person name="Chertkov O."/>
            <person name="Detter J.C."/>
            <person name="Tapia R."/>
            <person name="Han C."/>
            <person name="Land M."/>
            <person name="Hauser L."/>
            <person name="Markowitz V."/>
            <person name="Cheng J.-F."/>
            <person name="Hugenholtz P."/>
            <person name="Woyke T."/>
            <person name="Wu D."/>
            <person name="Gronow S."/>
            <person name="Wellnitz S."/>
            <person name="Brambilla E."/>
            <person name="Klenk H.-P."/>
            <person name="Eisen J.A."/>
        </authorList>
    </citation>
    <scope>NUCLEOTIDE SEQUENCE [LARGE SCALE GENOMIC DNA]</scope>
    <source>
        <strain evidence="2">ATCC BAA-1111 / DSM 21527 / NCTC 11395 / H</strain>
    </source>
</reference>
<dbReference type="AlphaFoldDB" id="I4B6W2"/>
<sequence>MKTTTIRLIAAAFKRSEIISARGRQDLKLGLILLAAFFATNAVHAQAKGKKGKAVKATVAEKPAESPSAGVATPVQEERTPTRWSDSGINLGVYGAYTNPSVTLNGAPDSFKLEKEAGYSYGAKLSYQVKNVYNWFTAFDAYEYKFSGNQNGLSQKYVYSGYKAVGGLELTGFGMSGLQNPSRVSTGFSYSLLIGGGFHLPTKATVEIDGKVLDRSAFVNTAAGFVRLGLNIYYVFSAGVNLGLGYHYDWMGRIEKKTDTGEEHKIINSHNFHVFVDARILNFGSNTYARD</sequence>
<keyword evidence="2" id="KW-1185">Reference proteome</keyword>
<dbReference type="Proteomes" id="UP000006048">
    <property type="component" value="Chromosome"/>
</dbReference>
<name>I4B6W2_TURPD</name>
<dbReference type="KEGG" id="tpx:Turpa_2376"/>
<evidence type="ECO:0000313" key="2">
    <source>
        <dbReference type="Proteomes" id="UP000006048"/>
    </source>
</evidence>
<protein>
    <recommendedName>
        <fullName evidence="3">Outer membrane protein beta-barrel domain-containing protein</fullName>
    </recommendedName>
</protein>
<dbReference type="STRING" id="869212.Turpa_2376"/>
<gene>
    <name evidence="1" type="ordered locus">Turpa_2376</name>
</gene>
<dbReference type="HOGENOM" id="CLU_956273_0_0_12"/>
<dbReference type="EMBL" id="CP002959">
    <property type="protein sequence ID" value="AFM13019.1"/>
    <property type="molecule type" value="Genomic_DNA"/>
</dbReference>
<dbReference type="RefSeq" id="WP_014803525.1">
    <property type="nucleotide sequence ID" value="NC_018020.1"/>
</dbReference>
<accession>I4B6W2</accession>